<dbReference type="SMART" id="SM00448">
    <property type="entry name" value="REC"/>
    <property type="match status" value="1"/>
</dbReference>
<dbReference type="EMBL" id="AODQ01000054">
    <property type="protein sequence ID" value="EMR02550.1"/>
    <property type="molecule type" value="Genomic_DNA"/>
</dbReference>
<evidence type="ECO:0000259" key="2">
    <source>
        <dbReference type="PROSITE" id="PS50110"/>
    </source>
</evidence>
<proteinExistence type="predicted"/>
<dbReference type="RefSeq" id="WP_009195695.1">
    <property type="nucleotide sequence ID" value="NZ_AODQ01000054.1"/>
</dbReference>
<dbReference type="STRING" id="1279009.ADICEAN_02302"/>
<dbReference type="OrthoDB" id="1524091at2"/>
<dbReference type="GO" id="GO:0000160">
    <property type="term" value="P:phosphorelay signal transduction system"/>
    <property type="evidence" value="ECO:0007669"/>
    <property type="project" value="InterPro"/>
</dbReference>
<sequence length="128" mass="14699">MSLHILLIDDDETSIFIHKTLVETSALSLDPLCFSSSAATLDYLEKHHRTGDRYVLLLDINMPVIDGWAFMDAIQQKPYADALFILIVTSSIDRADRKRASEYKQVIEYFEKPLDIDHCIQTIQQNII</sequence>
<comment type="caution">
    <text evidence="3">The sequence shown here is derived from an EMBL/GenBank/DDBJ whole genome shotgun (WGS) entry which is preliminary data.</text>
</comment>
<gene>
    <name evidence="3" type="primary">ntrC_1</name>
    <name evidence="3" type="ORF">ADICEAN_02302</name>
</gene>
<dbReference type="Pfam" id="PF00072">
    <property type="entry name" value="Response_reg"/>
    <property type="match status" value="1"/>
</dbReference>
<name>M7NL77_9BACT</name>
<evidence type="ECO:0000313" key="4">
    <source>
        <dbReference type="Proteomes" id="UP000011910"/>
    </source>
</evidence>
<accession>M7NL77</accession>
<evidence type="ECO:0000256" key="1">
    <source>
        <dbReference type="PROSITE-ProRule" id="PRU00169"/>
    </source>
</evidence>
<organism evidence="3 4">
    <name type="scientific">Cesiribacter andamanensis AMV16</name>
    <dbReference type="NCBI Taxonomy" id="1279009"/>
    <lineage>
        <taxon>Bacteria</taxon>
        <taxon>Pseudomonadati</taxon>
        <taxon>Bacteroidota</taxon>
        <taxon>Cytophagia</taxon>
        <taxon>Cytophagales</taxon>
        <taxon>Cesiribacteraceae</taxon>
        <taxon>Cesiribacter</taxon>
    </lineage>
</organism>
<evidence type="ECO:0000313" key="3">
    <source>
        <dbReference type="EMBL" id="EMR02550.1"/>
    </source>
</evidence>
<dbReference type="AlphaFoldDB" id="M7NL77"/>
<keyword evidence="4" id="KW-1185">Reference proteome</keyword>
<dbReference type="InterPro" id="IPR052893">
    <property type="entry name" value="TCS_response_regulator"/>
</dbReference>
<dbReference type="Proteomes" id="UP000011910">
    <property type="component" value="Unassembled WGS sequence"/>
</dbReference>
<feature type="modified residue" description="4-aspartylphosphate" evidence="1">
    <location>
        <position position="59"/>
    </location>
</feature>
<dbReference type="PANTHER" id="PTHR44520:SF2">
    <property type="entry name" value="RESPONSE REGULATOR RCP1"/>
    <property type="match status" value="1"/>
</dbReference>
<feature type="domain" description="Response regulatory" evidence="2">
    <location>
        <begin position="4"/>
        <end position="127"/>
    </location>
</feature>
<dbReference type="Gene3D" id="3.40.50.2300">
    <property type="match status" value="1"/>
</dbReference>
<dbReference type="SUPFAM" id="SSF52172">
    <property type="entry name" value="CheY-like"/>
    <property type="match status" value="1"/>
</dbReference>
<dbReference type="InterPro" id="IPR001789">
    <property type="entry name" value="Sig_transdc_resp-reg_receiver"/>
</dbReference>
<dbReference type="eggNOG" id="COG0745">
    <property type="taxonomic scope" value="Bacteria"/>
</dbReference>
<dbReference type="PROSITE" id="PS50110">
    <property type="entry name" value="RESPONSE_REGULATORY"/>
    <property type="match status" value="1"/>
</dbReference>
<keyword evidence="1" id="KW-0597">Phosphoprotein</keyword>
<dbReference type="InterPro" id="IPR011006">
    <property type="entry name" value="CheY-like_superfamily"/>
</dbReference>
<protein>
    <submittedName>
        <fullName evidence="3">Nitrogen assimilation regulatory protein</fullName>
    </submittedName>
</protein>
<dbReference type="PANTHER" id="PTHR44520">
    <property type="entry name" value="RESPONSE REGULATOR RCP1-RELATED"/>
    <property type="match status" value="1"/>
</dbReference>
<reference evidence="3 4" key="1">
    <citation type="journal article" date="2013" name="Genome Announc.">
        <title>Draft Genome Sequence of Cesiribacter andamanensis Strain AMV16T, Isolated from a Soil Sample from a Mud Volcano in the Andaman Islands, India.</title>
        <authorList>
            <person name="Shivaji S."/>
            <person name="Ara S."/>
            <person name="Begum Z."/>
            <person name="Srinivas T.N."/>
            <person name="Singh A."/>
            <person name="Kumar Pinnaka A."/>
        </authorList>
    </citation>
    <scope>NUCLEOTIDE SEQUENCE [LARGE SCALE GENOMIC DNA]</scope>
    <source>
        <strain evidence="3 4">AMV16</strain>
    </source>
</reference>